<dbReference type="Proteomes" id="UP000283634">
    <property type="component" value="Unassembled WGS sequence"/>
</dbReference>
<evidence type="ECO:0000256" key="3">
    <source>
        <dbReference type="SAM" id="SignalP"/>
    </source>
</evidence>
<comment type="caution">
    <text evidence="4">The sequence shown here is derived from an EMBL/GenBank/DDBJ whole genome shotgun (WGS) entry which is preliminary data.</text>
</comment>
<name>A0A3R7K777_TRYRA</name>
<dbReference type="EMBL" id="MKGL01000292">
    <property type="protein sequence ID" value="RNF01094.1"/>
    <property type="molecule type" value="Genomic_DNA"/>
</dbReference>
<dbReference type="GeneID" id="40331177"/>
<dbReference type="OrthoDB" id="10591436at2759"/>
<protein>
    <submittedName>
        <fullName evidence="4">Putative mucin-associated surface protein (MASP)</fullName>
    </submittedName>
</protein>
<organism evidence="4 5">
    <name type="scientific">Trypanosoma rangeli</name>
    <dbReference type="NCBI Taxonomy" id="5698"/>
    <lineage>
        <taxon>Eukaryota</taxon>
        <taxon>Discoba</taxon>
        <taxon>Euglenozoa</taxon>
        <taxon>Kinetoplastea</taxon>
        <taxon>Metakinetoplastina</taxon>
        <taxon>Trypanosomatida</taxon>
        <taxon>Trypanosomatidae</taxon>
        <taxon>Trypanosoma</taxon>
        <taxon>Herpetosoma</taxon>
    </lineage>
</organism>
<proteinExistence type="predicted"/>
<dbReference type="AlphaFoldDB" id="A0A3R7K777"/>
<keyword evidence="5" id="KW-1185">Reference proteome</keyword>
<dbReference type="OMA" id="TEHAFNN"/>
<gene>
    <name evidence="4" type="ORF">TraAM80_07244</name>
</gene>
<keyword evidence="3" id="KW-0732">Signal</keyword>
<feature type="transmembrane region" description="Helical" evidence="2">
    <location>
        <begin position="310"/>
        <end position="334"/>
    </location>
</feature>
<evidence type="ECO:0000313" key="5">
    <source>
        <dbReference type="Proteomes" id="UP000283634"/>
    </source>
</evidence>
<accession>A0A3R7K777</accession>
<feature type="signal peptide" evidence="3">
    <location>
        <begin position="1"/>
        <end position="22"/>
    </location>
</feature>
<feature type="chain" id="PRO_5018715091" evidence="3">
    <location>
        <begin position="23"/>
        <end position="335"/>
    </location>
</feature>
<feature type="region of interest" description="Disordered" evidence="1">
    <location>
        <begin position="276"/>
        <end position="300"/>
    </location>
</feature>
<keyword evidence="2" id="KW-0812">Transmembrane</keyword>
<reference evidence="4 5" key="1">
    <citation type="journal article" date="2018" name="BMC Genomics">
        <title>Genomic comparison of Trypanosoma conorhini and Trypanosoma rangeli to Trypanosoma cruzi strains of high and low virulence.</title>
        <authorList>
            <person name="Bradwell K.R."/>
            <person name="Koparde V.N."/>
            <person name="Matveyev A.V."/>
            <person name="Serrano M.G."/>
            <person name="Alves J.M."/>
            <person name="Parikh H."/>
            <person name="Huang B."/>
            <person name="Lee V."/>
            <person name="Espinosa-Alvarez O."/>
            <person name="Ortiz P.A."/>
            <person name="Costa-Martins A.G."/>
            <person name="Teixeira M.M."/>
            <person name="Buck G.A."/>
        </authorList>
    </citation>
    <scope>NUCLEOTIDE SEQUENCE [LARGE SCALE GENOMIC DNA]</scope>
    <source>
        <strain evidence="4 5">AM80</strain>
    </source>
</reference>
<keyword evidence="2" id="KW-0472">Membrane</keyword>
<evidence type="ECO:0000256" key="1">
    <source>
        <dbReference type="SAM" id="MobiDB-lite"/>
    </source>
</evidence>
<evidence type="ECO:0000256" key="2">
    <source>
        <dbReference type="SAM" id="Phobius"/>
    </source>
</evidence>
<evidence type="ECO:0000313" key="4">
    <source>
        <dbReference type="EMBL" id="RNF01094.1"/>
    </source>
</evidence>
<dbReference type="RefSeq" id="XP_029236135.1">
    <property type="nucleotide sequence ID" value="XM_029384046.1"/>
</dbReference>
<sequence>MLATRNVLCCLVLLLSYGSVGTFADAASVKARRQQDVVGRDLTGTKAQTSVNVPTDLKETRSRALRATEHAFNNATEASKHCSRAKVDANEAKNHATEAKKLLETLGGDFVSKSTALQDAKRAHNESVAALKNCVDAEKAAADADTAVVLALYWVLNHSKVQRPTGLTLNEAMESVHQNTLQAVNEAKKAELEADKAAEAAHKAAEAAKKAATALVTAKEVVTMAGELKKQLAKEELERRQKHEAAVAAEKRRIQEEASKAVKRAEAAEELVAELSSAHKRGAKDSTRSTRVGADGAQNPRNIGLGGNSYVSALASSLLLLLAMTSTFISITVLC</sequence>
<keyword evidence="2" id="KW-1133">Transmembrane helix</keyword>